<feature type="non-terminal residue" evidence="1">
    <location>
        <position position="1"/>
    </location>
</feature>
<protein>
    <submittedName>
        <fullName evidence="1">Uncharacterized protein</fullName>
    </submittedName>
</protein>
<sequence>TWCQGISEANGGTGNEYILQGTDTELANYFTEVANDYDHITGLRLNIDVKTIYETTSGYTEVVVDFLQITPKFNADDINPIMREITGSGIDVDGSYIEVNSVDYWDEMGITIDEDMFQFGQNTLTIIEDIADDAGIPIDVIQVFDQTTYRVKVYPNADTATIEWTTTGGDHFGEVSDGSDLTFVDTAIDAEEDIYDYGGINLHGGYVSTIQIFYKQKCDVIDKEIVGVSYSTDGGATWSSVKSDTLTVNWVLEYSEWGSLEIYDLDDFQVKLLYTQAFAGSAAYISDLFVTFTLKTSNWNKYMARK</sequence>
<feature type="non-terminal residue" evidence="1">
    <location>
        <position position="306"/>
    </location>
</feature>
<accession>X1AY91</accession>
<proteinExistence type="predicted"/>
<name>X1AY91_9ZZZZ</name>
<dbReference type="EMBL" id="BART01015696">
    <property type="protein sequence ID" value="GAG87740.1"/>
    <property type="molecule type" value="Genomic_DNA"/>
</dbReference>
<reference evidence="1" key="1">
    <citation type="journal article" date="2014" name="Front. Microbiol.">
        <title>High frequency of phylogenetically diverse reductive dehalogenase-homologous genes in deep subseafloor sedimentary metagenomes.</title>
        <authorList>
            <person name="Kawai M."/>
            <person name="Futagami T."/>
            <person name="Toyoda A."/>
            <person name="Takaki Y."/>
            <person name="Nishi S."/>
            <person name="Hori S."/>
            <person name="Arai W."/>
            <person name="Tsubouchi T."/>
            <person name="Morono Y."/>
            <person name="Uchiyama I."/>
            <person name="Ito T."/>
            <person name="Fujiyama A."/>
            <person name="Inagaki F."/>
            <person name="Takami H."/>
        </authorList>
    </citation>
    <scope>NUCLEOTIDE SEQUENCE</scope>
    <source>
        <strain evidence="1">Expedition CK06-06</strain>
    </source>
</reference>
<gene>
    <name evidence="1" type="ORF">S01H4_30414</name>
</gene>
<dbReference type="AlphaFoldDB" id="X1AY91"/>
<organism evidence="1">
    <name type="scientific">marine sediment metagenome</name>
    <dbReference type="NCBI Taxonomy" id="412755"/>
    <lineage>
        <taxon>unclassified sequences</taxon>
        <taxon>metagenomes</taxon>
        <taxon>ecological metagenomes</taxon>
    </lineage>
</organism>
<comment type="caution">
    <text evidence="1">The sequence shown here is derived from an EMBL/GenBank/DDBJ whole genome shotgun (WGS) entry which is preliminary data.</text>
</comment>
<evidence type="ECO:0000313" key="1">
    <source>
        <dbReference type="EMBL" id="GAG87740.1"/>
    </source>
</evidence>